<dbReference type="SUPFAM" id="SSF55073">
    <property type="entry name" value="Nucleotide cyclase"/>
    <property type="match status" value="1"/>
</dbReference>
<evidence type="ECO:0000256" key="3">
    <source>
        <dbReference type="ARBA" id="ARBA00022741"/>
    </source>
</evidence>
<evidence type="ECO:0000256" key="1">
    <source>
        <dbReference type="ARBA" id="ARBA00004370"/>
    </source>
</evidence>
<dbReference type="GO" id="GO:0004383">
    <property type="term" value="F:guanylate cyclase activity"/>
    <property type="evidence" value="ECO:0007669"/>
    <property type="project" value="TreeGrafter"/>
</dbReference>
<evidence type="ECO:0000256" key="6">
    <source>
        <dbReference type="ARBA" id="ARBA00023239"/>
    </source>
</evidence>
<keyword evidence="3" id="KW-0547">Nucleotide-binding</keyword>
<dbReference type="Proteomes" id="UP000277204">
    <property type="component" value="Unassembled WGS sequence"/>
</dbReference>
<dbReference type="STRING" id="48269.A0A183M976"/>
<dbReference type="GO" id="GO:0001653">
    <property type="term" value="F:peptide receptor activity"/>
    <property type="evidence" value="ECO:0007669"/>
    <property type="project" value="TreeGrafter"/>
</dbReference>
<keyword evidence="2" id="KW-0812">Transmembrane</keyword>
<keyword evidence="5" id="KW-0472">Membrane</keyword>
<sequence>MIASGCPSRTDYHAPFIAEMALDMVESVQTVKDESKEPPESLRIRVGVHSGPAVAGVVGVKMPRYCLFGSTVTTSELMEQTSSVSYYIFLHKMSIEIKVYALVCMYVRT</sequence>
<dbReference type="PANTHER" id="PTHR11920:SF335">
    <property type="entry name" value="GUANYLATE CYCLASE"/>
    <property type="match status" value="1"/>
</dbReference>
<reference evidence="7 8" key="1">
    <citation type="submission" date="2018-11" db="EMBL/GenBank/DDBJ databases">
        <authorList>
            <consortium name="Pathogen Informatics"/>
        </authorList>
    </citation>
    <scope>NUCLEOTIDE SEQUENCE [LARGE SCALE GENOMIC DNA]</scope>
    <source>
        <strain evidence="7 8">Zambia</strain>
    </source>
</reference>
<comment type="subcellular location">
    <subcellularLocation>
        <location evidence="1">Membrane</location>
    </subcellularLocation>
</comment>
<dbReference type="InterPro" id="IPR001054">
    <property type="entry name" value="A/G_cyclase"/>
</dbReference>
<dbReference type="Gene3D" id="3.30.70.1230">
    <property type="entry name" value="Nucleotide cyclase"/>
    <property type="match status" value="1"/>
</dbReference>
<evidence type="ECO:0000256" key="2">
    <source>
        <dbReference type="ARBA" id="ARBA00022692"/>
    </source>
</evidence>
<dbReference type="CDD" id="cd07302">
    <property type="entry name" value="CHD"/>
    <property type="match status" value="1"/>
</dbReference>
<accession>A0A183M976</accession>
<dbReference type="EMBL" id="UZAI01008148">
    <property type="protein sequence ID" value="VDP01195.1"/>
    <property type="molecule type" value="Genomic_DNA"/>
</dbReference>
<evidence type="ECO:0000256" key="5">
    <source>
        <dbReference type="ARBA" id="ARBA00023136"/>
    </source>
</evidence>
<dbReference type="GO" id="GO:0004016">
    <property type="term" value="F:adenylate cyclase activity"/>
    <property type="evidence" value="ECO:0007669"/>
    <property type="project" value="TreeGrafter"/>
</dbReference>
<dbReference type="PANTHER" id="PTHR11920">
    <property type="entry name" value="GUANYLYL CYCLASE"/>
    <property type="match status" value="1"/>
</dbReference>
<keyword evidence="4" id="KW-1133">Transmembrane helix</keyword>
<dbReference type="GO" id="GO:0005886">
    <property type="term" value="C:plasma membrane"/>
    <property type="evidence" value="ECO:0007669"/>
    <property type="project" value="TreeGrafter"/>
</dbReference>
<dbReference type="AlphaFoldDB" id="A0A183M976"/>
<dbReference type="InterPro" id="IPR050401">
    <property type="entry name" value="Cyclic_nucleotide_synthase"/>
</dbReference>
<dbReference type="GO" id="GO:0007168">
    <property type="term" value="P:receptor guanylyl cyclase signaling pathway"/>
    <property type="evidence" value="ECO:0007669"/>
    <property type="project" value="TreeGrafter"/>
</dbReference>
<protein>
    <submittedName>
        <fullName evidence="7">Uncharacterized protein</fullName>
    </submittedName>
</protein>
<evidence type="ECO:0000313" key="7">
    <source>
        <dbReference type="EMBL" id="VDP01195.1"/>
    </source>
</evidence>
<evidence type="ECO:0000313" key="8">
    <source>
        <dbReference type="Proteomes" id="UP000277204"/>
    </source>
</evidence>
<dbReference type="GO" id="GO:0000166">
    <property type="term" value="F:nucleotide binding"/>
    <property type="evidence" value="ECO:0007669"/>
    <property type="project" value="UniProtKB-KW"/>
</dbReference>
<dbReference type="InterPro" id="IPR029787">
    <property type="entry name" value="Nucleotide_cyclase"/>
</dbReference>
<keyword evidence="6" id="KW-0456">Lyase</keyword>
<proteinExistence type="predicted"/>
<gene>
    <name evidence="7" type="ORF">SMRZ_LOCUS12601</name>
</gene>
<dbReference type="PROSITE" id="PS50125">
    <property type="entry name" value="GUANYLATE_CYCLASE_2"/>
    <property type="match status" value="1"/>
</dbReference>
<organism evidence="7 8">
    <name type="scientific">Schistosoma margrebowiei</name>
    <dbReference type="NCBI Taxonomy" id="48269"/>
    <lineage>
        <taxon>Eukaryota</taxon>
        <taxon>Metazoa</taxon>
        <taxon>Spiralia</taxon>
        <taxon>Lophotrochozoa</taxon>
        <taxon>Platyhelminthes</taxon>
        <taxon>Trematoda</taxon>
        <taxon>Digenea</taxon>
        <taxon>Strigeidida</taxon>
        <taxon>Schistosomatoidea</taxon>
        <taxon>Schistosomatidae</taxon>
        <taxon>Schistosoma</taxon>
    </lineage>
</organism>
<dbReference type="Pfam" id="PF00211">
    <property type="entry name" value="Guanylate_cyc"/>
    <property type="match status" value="1"/>
</dbReference>
<name>A0A183M976_9TREM</name>
<dbReference type="GO" id="GO:0035556">
    <property type="term" value="P:intracellular signal transduction"/>
    <property type="evidence" value="ECO:0007669"/>
    <property type="project" value="InterPro"/>
</dbReference>
<evidence type="ECO:0000256" key="4">
    <source>
        <dbReference type="ARBA" id="ARBA00022989"/>
    </source>
</evidence>
<keyword evidence="8" id="KW-1185">Reference proteome</keyword>
<dbReference type="SMART" id="SM00044">
    <property type="entry name" value="CYCc"/>
    <property type="match status" value="1"/>
</dbReference>